<evidence type="ECO:0000256" key="13">
    <source>
        <dbReference type="ARBA" id="ARBA00048427"/>
    </source>
</evidence>
<evidence type="ECO:0000313" key="16">
    <source>
        <dbReference type="EMBL" id="MDD0990175.1"/>
    </source>
</evidence>
<dbReference type="EC" id="2.3.1.15" evidence="5 14"/>
<comment type="pathway">
    <text evidence="2 14">Phospholipid metabolism; CDP-diacylglycerol biosynthesis; CDP-diacylglycerol from sn-glycerol 3-phosphate: step 1/3.</text>
</comment>
<reference evidence="16 17" key="1">
    <citation type="submission" date="2022-05" db="EMBL/GenBank/DDBJ databases">
        <title>Novel Pseudomonas spp. Isolated from a Rainbow Trout Aquaculture Facility.</title>
        <authorList>
            <person name="Testerman T."/>
            <person name="Graf J."/>
        </authorList>
    </citation>
    <scope>NUCLEOTIDE SEQUENCE [LARGE SCALE GENOMIC DNA]</scope>
    <source>
        <strain evidence="16 17">ID681</strain>
    </source>
</reference>
<comment type="pathway">
    <text evidence="3">Lipid metabolism.</text>
</comment>
<protein>
    <recommendedName>
        <fullName evidence="6 14">Glycerol-3-phosphate acyltransferase</fullName>
        <shortName evidence="14">GPAT</shortName>
        <ecNumber evidence="5 14">2.3.1.15</ecNumber>
    </recommendedName>
</protein>
<dbReference type="InterPro" id="IPR045520">
    <property type="entry name" value="GPAT/DHAPAT_C"/>
</dbReference>
<dbReference type="InterPro" id="IPR041728">
    <property type="entry name" value="GPAT/DHAPAT_LPLAT"/>
</dbReference>
<gene>
    <name evidence="14 16" type="primary">plsB</name>
    <name evidence="16" type="ORF">M5G11_06440</name>
</gene>
<evidence type="ECO:0000256" key="9">
    <source>
        <dbReference type="ARBA" id="ARBA00023136"/>
    </source>
</evidence>
<evidence type="ECO:0000256" key="2">
    <source>
        <dbReference type="ARBA" id="ARBA00004765"/>
    </source>
</evidence>
<comment type="catalytic activity">
    <reaction evidence="13 14">
        <text>sn-glycerol 3-phosphate + an acyl-CoA = a 1-acyl-sn-glycero-3-phosphate + CoA</text>
        <dbReference type="Rhea" id="RHEA:15325"/>
        <dbReference type="ChEBI" id="CHEBI:57287"/>
        <dbReference type="ChEBI" id="CHEBI:57597"/>
        <dbReference type="ChEBI" id="CHEBI:57970"/>
        <dbReference type="ChEBI" id="CHEBI:58342"/>
        <dbReference type="EC" id="2.3.1.15"/>
    </reaction>
</comment>
<evidence type="ECO:0000256" key="5">
    <source>
        <dbReference type="ARBA" id="ARBA00013113"/>
    </source>
</evidence>
<keyword evidence="14" id="KW-0444">Lipid biosynthesis</keyword>
<dbReference type="Proteomes" id="UP001148203">
    <property type="component" value="Unassembled WGS sequence"/>
</dbReference>
<name>A0ABT5NPS1_9PSED</name>
<dbReference type="RefSeq" id="WP_273908662.1">
    <property type="nucleotide sequence ID" value="NZ_JAMDGX010000001.1"/>
</dbReference>
<dbReference type="Pfam" id="PF19277">
    <property type="entry name" value="GPAT_C"/>
    <property type="match status" value="1"/>
</dbReference>
<evidence type="ECO:0000256" key="11">
    <source>
        <dbReference type="ARBA" id="ARBA00023264"/>
    </source>
</evidence>
<dbReference type="PIRSF" id="PIRSF000437">
    <property type="entry name" value="GPAT_DHAPAT"/>
    <property type="match status" value="1"/>
</dbReference>
<evidence type="ECO:0000256" key="1">
    <source>
        <dbReference type="ARBA" id="ARBA00004413"/>
    </source>
</evidence>
<dbReference type="EMBL" id="JAMDGY010000016">
    <property type="protein sequence ID" value="MDD0990175.1"/>
    <property type="molecule type" value="Genomic_DNA"/>
</dbReference>
<evidence type="ECO:0000256" key="8">
    <source>
        <dbReference type="ARBA" id="ARBA00022679"/>
    </source>
</evidence>
<evidence type="ECO:0000256" key="6">
    <source>
        <dbReference type="ARBA" id="ARBA00013432"/>
    </source>
</evidence>
<comment type="caution">
    <text evidence="16">The sequence shown here is derived from an EMBL/GenBank/DDBJ whole genome shotgun (WGS) entry which is preliminary data.</text>
</comment>
<sequence length="832" mass="94279">MTRSPLRRLIFGALRRLLYLWVRSETINQSSFTLNLDRSRPVFYALQSPSLTDLVVLDRECTKAGLPRPVLPVAVGTLMEPAAFFYLTPEPDWFGRQDKRGAPPSLARLVNAVNQQPEQDAQIIPVSVFWGQSPASENSPWKLLFADSWAVTGRLRRLLTILILGRKTRVQFSAPIHMRELVDHNKGHERTVRMAQRLLRVHFRNLKTAVIGPDISHRRNLVKGLVHDPLVRQAIADEAEREKIPLAKAEATALRYGNEIASDYTYTAIRFLEVVLSWFWNKIYDGIKVNHIEQVQAIAPGHEVIYVPCHRSHIDYLLLSYLLFRNGLTPPHIAAGINLNMPVIGGLLRRGGAFFMRRTFKGNPLYTAVFNEYLHTLFTKGFPVEYFVEGGRSRTGRMLQPKTGMLAITLRSFLRSSRTPIVFVPVYIGYERVLEGRTYLGELRGATKKKESIFDIFKVIGALKQRFGQVAVNFGEPIRLGQFLDQQQPGWRELDHGPQFKPAWLNEATSRLGEKVAQHLNEAAAINPVNLVALALLSTTRLALDERALARVLDLYLALLRKVPYSPHTTLPEGDGLALISHARGMDLLAEQQDALGRILYLDEQNAVLMTYYRNNVLHIFALPALLASFFQSSSRMSRELMLQYTKALYPYLQSELFIRWSSDELDGVVDQWLEAFVEQGLLRFENGVYLRPAPSSRQFVLLTLLARAITQTLQRFYMATALLLNSGQNTLSAEELEDLCVVMAQRLSILHGLNAPEFFDKSLFRHFIQTLIEQGVLRPDEAGKLGYHEKLSELAEGAAKRVLSAEIRLSIRQVALHRNEEPGDTPAIEPV</sequence>
<dbReference type="PANTHER" id="PTHR12563:SF17">
    <property type="entry name" value="DIHYDROXYACETONE PHOSPHATE ACYLTRANSFERASE"/>
    <property type="match status" value="1"/>
</dbReference>
<keyword evidence="7 14" id="KW-1003">Cell membrane</keyword>
<proteinExistence type="inferred from homology"/>
<dbReference type="HAMAP" id="MF_00393">
    <property type="entry name" value="Glyc3P_acyltrans"/>
    <property type="match status" value="1"/>
</dbReference>
<evidence type="ECO:0000256" key="7">
    <source>
        <dbReference type="ARBA" id="ARBA00022475"/>
    </source>
</evidence>
<evidence type="ECO:0000259" key="15">
    <source>
        <dbReference type="SMART" id="SM00563"/>
    </source>
</evidence>
<keyword evidence="12 14" id="KW-0012">Acyltransferase</keyword>
<evidence type="ECO:0000256" key="14">
    <source>
        <dbReference type="HAMAP-Rule" id="MF_00393"/>
    </source>
</evidence>
<evidence type="ECO:0000256" key="3">
    <source>
        <dbReference type="ARBA" id="ARBA00005189"/>
    </source>
</evidence>
<keyword evidence="14" id="KW-0443">Lipid metabolism</keyword>
<dbReference type="InterPro" id="IPR028354">
    <property type="entry name" value="GPAT_PlsB"/>
</dbReference>
<keyword evidence="11 14" id="KW-1208">Phospholipid metabolism</keyword>
<evidence type="ECO:0000256" key="12">
    <source>
        <dbReference type="ARBA" id="ARBA00023315"/>
    </source>
</evidence>
<accession>A0ABT5NPS1</accession>
<evidence type="ECO:0000313" key="17">
    <source>
        <dbReference type="Proteomes" id="UP001148203"/>
    </source>
</evidence>
<dbReference type="SUPFAM" id="SSF69593">
    <property type="entry name" value="Glycerol-3-phosphate (1)-acyltransferase"/>
    <property type="match status" value="1"/>
</dbReference>
<comment type="similarity">
    <text evidence="4 14">Belongs to the GPAT/DAPAT family.</text>
</comment>
<comment type="domain">
    <text evidence="14">The HXXXXD motif is essential for acyltransferase activity and may constitute the binding site for the phosphate moiety of the glycerol-3-phosphate.</text>
</comment>
<feature type="domain" description="Phospholipid/glycerol acyltransferase" evidence="15">
    <location>
        <begin position="304"/>
        <end position="431"/>
    </location>
</feature>
<dbReference type="GO" id="GO:0004366">
    <property type="term" value="F:glycerol-3-phosphate O-acyltransferase activity"/>
    <property type="evidence" value="ECO:0007669"/>
    <property type="project" value="UniProtKB-EC"/>
</dbReference>
<evidence type="ECO:0000256" key="4">
    <source>
        <dbReference type="ARBA" id="ARBA00007937"/>
    </source>
</evidence>
<dbReference type="InterPro" id="IPR022284">
    <property type="entry name" value="GPAT/DHAPAT"/>
</dbReference>
<keyword evidence="17" id="KW-1185">Reference proteome</keyword>
<evidence type="ECO:0000256" key="10">
    <source>
        <dbReference type="ARBA" id="ARBA00023209"/>
    </source>
</evidence>
<keyword evidence="10 14" id="KW-0594">Phospholipid biosynthesis</keyword>
<organism evidence="16 17">
    <name type="scientific">Pseudomonas fontis</name>
    <dbReference type="NCBI Taxonomy" id="2942633"/>
    <lineage>
        <taxon>Bacteria</taxon>
        <taxon>Pseudomonadati</taxon>
        <taxon>Pseudomonadota</taxon>
        <taxon>Gammaproteobacteria</taxon>
        <taxon>Pseudomonadales</taxon>
        <taxon>Pseudomonadaceae</taxon>
        <taxon>Pseudomonas</taxon>
    </lineage>
</organism>
<dbReference type="NCBIfam" id="NF003441">
    <property type="entry name" value="PRK04974.1"/>
    <property type="match status" value="1"/>
</dbReference>
<dbReference type="Pfam" id="PF01553">
    <property type="entry name" value="Acyltransferase"/>
    <property type="match status" value="1"/>
</dbReference>
<dbReference type="NCBIfam" id="TIGR03703">
    <property type="entry name" value="plsB"/>
    <property type="match status" value="1"/>
</dbReference>
<dbReference type="InterPro" id="IPR002123">
    <property type="entry name" value="Plipid/glycerol_acylTrfase"/>
</dbReference>
<dbReference type="PIRSF" id="PIRSF500064">
    <property type="entry name" value="GPAT"/>
    <property type="match status" value="1"/>
</dbReference>
<dbReference type="CDD" id="cd07993">
    <property type="entry name" value="LPLAT_DHAPAT-like"/>
    <property type="match status" value="1"/>
</dbReference>
<keyword evidence="8 14" id="KW-0808">Transferase</keyword>
<keyword evidence="9 14" id="KW-0472">Membrane</keyword>
<dbReference type="SMART" id="SM00563">
    <property type="entry name" value="PlsC"/>
    <property type="match status" value="1"/>
</dbReference>
<dbReference type="PANTHER" id="PTHR12563">
    <property type="entry name" value="GLYCEROL-3-PHOSPHATE ACYLTRANSFERASE"/>
    <property type="match status" value="1"/>
</dbReference>
<feature type="short sequence motif" description="HXXXXD motif" evidence="14">
    <location>
        <begin position="309"/>
        <end position="314"/>
    </location>
</feature>
<comment type="subcellular location">
    <subcellularLocation>
        <location evidence="1 14">Cell membrane</location>
        <topology evidence="1 14">Peripheral membrane protein</topology>
        <orientation evidence="1 14">Cytoplasmic side</orientation>
    </subcellularLocation>
</comment>